<dbReference type="Pfam" id="PF00732">
    <property type="entry name" value="GMC_oxred_N"/>
    <property type="match status" value="1"/>
</dbReference>
<feature type="non-terminal residue" evidence="5">
    <location>
        <position position="1"/>
    </location>
</feature>
<evidence type="ECO:0000313" key="5">
    <source>
        <dbReference type="EMBL" id="KAF2901676.1"/>
    </source>
</evidence>
<name>A0A8K0DCR8_IGNLU</name>
<dbReference type="InterPro" id="IPR036188">
    <property type="entry name" value="FAD/NAD-bd_sf"/>
</dbReference>
<dbReference type="PIRSF" id="PIRSF000137">
    <property type="entry name" value="Alcohol_oxidase"/>
    <property type="match status" value="1"/>
</dbReference>
<dbReference type="Gene3D" id="3.30.560.10">
    <property type="entry name" value="Glucose Oxidase, domain 3"/>
    <property type="match status" value="1"/>
</dbReference>
<dbReference type="InterPro" id="IPR012132">
    <property type="entry name" value="GMC_OxRdtase"/>
</dbReference>
<dbReference type="SUPFAM" id="SSF54373">
    <property type="entry name" value="FAD-linked reductases, C-terminal domain"/>
    <property type="match status" value="1"/>
</dbReference>
<dbReference type="Pfam" id="PF05199">
    <property type="entry name" value="GMC_oxred_C"/>
    <property type="match status" value="1"/>
</dbReference>
<gene>
    <name evidence="5" type="ORF">ILUMI_04519</name>
</gene>
<keyword evidence="3" id="KW-0285">Flavoprotein</keyword>
<organism evidence="5 6">
    <name type="scientific">Ignelater luminosus</name>
    <name type="common">Cucubano</name>
    <name type="synonym">Pyrophorus luminosus</name>
    <dbReference type="NCBI Taxonomy" id="2038154"/>
    <lineage>
        <taxon>Eukaryota</taxon>
        <taxon>Metazoa</taxon>
        <taxon>Ecdysozoa</taxon>
        <taxon>Arthropoda</taxon>
        <taxon>Hexapoda</taxon>
        <taxon>Insecta</taxon>
        <taxon>Pterygota</taxon>
        <taxon>Neoptera</taxon>
        <taxon>Endopterygota</taxon>
        <taxon>Coleoptera</taxon>
        <taxon>Polyphaga</taxon>
        <taxon>Elateriformia</taxon>
        <taxon>Elateroidea</taxon>
        <taxon>Elateridae</taxon>
        <taxon>Agrypninae</taxon>
        <taxon>Pyrophorini</taxon>
        <taxon>Ignelater</taxon>
    </lineage>
</organism>
<accession>A0A8K0DCR8</accession>
<evidence type="ECO:0000256" key="1">
    <source>
        <dbReference type="ARBA" id="ARBA00010790"/>
    </source>
</evidence>
<dbReference type="AlphaFoldDB" id="A0A8K0DCR8"/>
<dbReference type="Proteomes" id="UP000801492">
    <property type="component" value="Unassembled WGS sequence"/>
</dbReference>
<feature type="active site" description="Proton donor" evidence="2">
    <location>
        <position position="490"/>
    </location>
</feature>
<keyword evidence="3" id="KW-0274">FAD</keyword>
<dbReference type="GO" id="GO:0016614">
    <property type="term" value="F:oxidoreductase activity, acting on CH-OH group of donors"/>
    <property type="evidence" value="ECO:0007669"/>
    <property type="project" value="InterPro"/>
</dbReference>
<comment type="similarity">
    <text evidence="1 3">Belongs to the GMC oxidoreductase family.</text>
</comment>
<dbReference type="PANTHER" id="PTHR11552">
    <property type="entry name" value="GLUCOSE-METHANOL-CHOLINE GMC OXIDOREDUCTASE"/>
    <property type="match status" value="1"/>
</dbReference>
<dbReference type="SUPFAM" id="SSF51905">
    <property type="entry name" value="FAD/NAD(P)-binding domain"/>
    <property type="match status" value="1"/>
</dbReference>
<dbReference type="OrthoDB" id="269227at2759"/>
<dbReference type="PANTHER" id="PTHR11552:SF158">
    <property type="entry name" value="GH23626P-RELATED"/>
    <property type="match status" value="1"/>
</dbReference>
<sequence length="557" mass="62200">NYGHYDFIIVGAGVSGSVLTNRLTESGEFQVLVLEAGGRENDFTDVPGFATNLVSSDFNWGYKTIPQRNSCLGLKNKQCNYPRGKAVGGSSVINFLMYVRGNKEDFDKWGRYNPGWDYESVLPYFKKSENSNLDLEEPEFHGHNGLLNVEDVRYHPDITNTFLEAAEERGRKILDYNGKNQKGYSTLQSMTKNGRRCSANKAFVEPAINRKNLELLDHALGIKILIKNKKAYGVEFIRGGKRYKATASKEVIISGGTINSAQILMLSGIGPKEDLERLGIPVVQDLPVGKTLRDHQIYPALFFSTNISTNKEPRLEENIQRYLKGFGPLTTAFISAVGFESLRVESRNPNSEYAFFSTVVEQVAPFLLDLIGMTEQNWQAISDPLAGKYIWGIIPVLLHPKSKGTITLKSKNPLDFPLVDSNMYSDKYSNDMDEMLAMIRDIFEISKTAAFQSIDSKYLSDPLPACTYCKHLSEDYWRCALEQLTYPILHAVATCKMGPKCDETAVVDNKLKVYGISGLRVADASVIPFPLSSHPSASVYMIGEKAADLIRNDYGDL</sequence>
<dbReference type="GO" id="GO:0050660">
    <property type="term" value="F:flavin adenine dinucleotide binding"/>
    <property type="evidence" value="ECO:0007669"/>
    <property type="project" value="InterPro"/>
</dbReference>
<evidence type="ECO:0000256" key="3">
    <source>
        <dbReference type="RuleBase" id="RU003968"/>
    </source>
</evidence>
<evidence type="ECO:0000259" key="4">
    <source>
        <dbReference type="PROSITE" id="PS00623"/>
    </source>
</evidence>
<evidence type="ECO:0000313" key="6">
    <source>
        <dbReference type="Proteomes" id="UP000801492"/>
    </source>
</evidence>
<dbReference type="PROSITE" id="PS00623">
    <property type="entry name" value="GMC_OXRED_1"/>
    <property type="match status" value="1"/>
</dbReference>
<dbReference type="Gene3D" id="3.50.50.60">
    <property type="entry name" value="FAD/NAD(P)-binding domain"/>
    <property type="match status" value="1"/>
</dbReference>
<dbReference type="EMBL" id="VTPC01001512">
    <property type="protein sequence ID" value="KAF2901676.1"/>
    <property type="molecule type" value="Genomic_DNA"/>
</dbReference>
<evidence type="ECO:0000256" key="2">
    <source>
        <dbReference type="PIRSR" id="PIRSR000137-1"/>
    </source>
</evidence>
<proteinExistence type="inferred from homology"/>
<comment type="caution">
    <text evidence="5">The sequence shown here is derived from an EMBL/GenBank/DDBJ whole genome shotgun (WGS) entry which is preliminary data.</text>
</comment>
<reference evidence="5" key="1">
    <citation type="submission" date="2019-08" db="EMBL/GenBank/DDBJ databases">
        <title>The genome of the North American firefly Photinus pyralis.</title>
        <authorList>
            <consortium name="Photinus pyralis genome working group"/>
            <person name="Fallon T.R."/>
            <person name="Sander Lower S.E."/>
            <person name="Weng J.-K."/>
        </authorList>
    </citation>
    <scope>NUCLEOTIDE SEQUENCE</scope>
    <source>
        <strain evidence="5">TRF0915ILg1</strain>
        <tissue evidence="5">Whole body</tissue>
    </source>
</reference>
<dbReference type="InterPro" id="IPR007867">
    <property type="entry name" value="GMC_OxRtase_C"/>
</dbReference>
<dbReference type="InterPro" id="IPR000172">
    <property type="entry name" value="GMC_OxRdtase_N"/>
</dbReference>
<feature type="active site" description="Proton acceptor" evidence="2">
    <location>
        <position position="534"/>
    </location>
</feature>
<protein>
    <recommendedName>
        <fullName evidence="4">Glucose-methanol-choline oxidoreductase N-terminal domain-containing protein</fullName>
    </recommendedName>
</protein>
<feature type="domain" description="Glucose-methanol-choline oxidoreductase N-terminal" evidence="4">
    <location>
        <begin position="84"/>
        <end position="107"/>
    </location>
</feature>
<keyword evidence="6" id="KW-1185">Reference proteome</keyword>